<evidence type="ECO:0000259" key="6">
    <source>
        <dbReference type="SMART" id="SM01340"/>
    </source>
</evidence>
<dbReference type="GO" id="GO:0030983">
    <property type="term" value="F:mismatched DNA binding"/>
    <property type="evidence" value="ECO:0007669"/>
    <property type="project" value="InterPro"/>
</dbReference>
<evidence type="ECO:0000256" key="3">
    <source>
        <dbReference type="ARBA" id="ARBA00023204"/>
    </source>
</evidence>
<dbReference type="PROSITE" id="PS00058">
    <property type="entry name" value="DNA_MISMATCH_REPAIR_1"/>
    <property type="match status" value="1"/>
</dbReference>
<evidence type="ECO:0000313" key="7">
    <source>
        <dbReference type="EMBL" id="TCL60258.1"/>
    </source>
</evidence>
<dbReference type="Gene3D" id="3.30.1540.20">
    <property type="entry name" value="MutL, C-terminal domain, dimerisation subdomain"/>
    <property type="match status" value="1"/>
</dbReference>
<dbReference type="CDD" id="cd16926">
    <property type="entry name" value="HATPase_MutL-MLH-PMS-like"/>
    <property type="match status" value="1"/>
</dbReference>
<dbReference type="GO" id="GO:0005524">
    <property type="term" value="F:ATP binding"/>
    <property type="evidence" value="ECO:0007669"/>
    <property type="project" value="InterPro"/>
</dbReference>
<dbReference type="SUPFAM" id="SSF55874">
    <property type="entry name" value="ATPase domain of HSP90 chaperone/DNA topoisomerase II/histidine kinase"/>
    <property type="match status" value="1"/>
</dbReference>
<feature type="domain" description="DNA mismatch repair protein S5" evidence="6">
    <location>
        <begin position="209"/>
        <end position="327"/>
    </location>
</feature>
<keyword evidence="8" id="KW-1185">Reference proteome</keyword>
<keyword evidence="3 4" id="KW-0234">DNA repair</keyword>
<dbReference type="PANTHER" id="PTHR10073">
    <property type="entry name" value="DNA MISMATCH REPAIR PROTEIN MLH, PMS, MUTL"/>
    <property type="match status" value="1"/>
</dbReference>
<keyword evidence="2 4" id="KW-0227">DNA damage</keyword>
<dbReference type="EMBL" id="SLUN01000036">
    <property type="protein sequence ID" value="TCL60258.1"/>
    <property type="molecule type" value="Genomic_DNA"/>
</dbReference>
<dbReference type="InterPro" id="IPR014721">
    <property type="entry name" value="Ribsml_uS5_D2-typ_fold_subgr"/>
</dbReference>
<dbReference type="AlphaFoldDB" id="A0A4R1R4B6"/>
<protein>
    <recommendedName>
        <fullName evidence="4">DNA mismatch repair protein MutL</fullName>
    </recommendedName>
</protein>
<dbReference type="GO" id="GO:0140664">
    <property type="term" value="F:ATP-dependent DNA damage sensor activity"/>
    <property type="evidence" value="ECO:0007669"/>
    <property type="project" value="InterPro"/>
</dbReference>
<dbReference type="PANTHER" id="PTHR10073:SF12">
    <property type="entry name" value="DNA MISMATCH REPAIR PROTEIN MLH1"/>
    <property type="match status" value="1"/>
</dbReference>
<comment type="caution">
    <text evidence="7">The sequence shown here is derived from an EMBL/GenBank/DDBJ whole genome shotgun (WGS) entry which is preliminary data.</text>
</comment>
<dbReference type="InterPro" id="IPR002099">
    <property type="entry name" value="MutL/Mlh/PMS"/>
</dbReference>
<dbReference type="GO" id="GO:0006298">
    <property type="term" value="P:mismatch repair"/>
    <property type="evidence" value="ECO:0007669"/>
    <property type="project" value="UniProtKB-UniRule"/>
</dbReference>
<comment type="similarity">
    <text evidence="1 4">Belongs to the DNA mismatch repair MutL/HexB family.</text>
</comment>
<dbReference type="Pfam" id="PF13589">
    <property type="entry name" value="HATPase_c_3"/>
    <property type="match status" value="1"/>
</dbReference>
<dbReference type="InterPro" id="IPR042120">
    <property type="entry name" value="MutL_C_dimsub"/>
</dbReference>
<dbReference type="Pfam" id="PF01119">
    <property type="entry name" value="DNA_mis_repair"/>
    <property type="match status" value="1"/>
</dbReference>
<proteinExistence type="inferred from homology"/>
<dbReference type="SMART" id="SM01340">
    <property type="entry name" value="DNA_mis_repair"/>
    <property type="match status" value="1"/>
</dbReference>
<dbReference type="Gene3D" id="3.30.1370.100">
    <property type="entry name" value="MutL, C-terminal domain, regulatory subdomain"/>
    <property type="match status" value="1"/>
</dbReference>
<dbReference type="GO" id="GO:0032300">
    <property type="term" value="C:mismatch repair complex"/>
    <property type="evidence" value="ECO:0007669"/>
    <property type="project" value="InterPro"/>
</dbReference>
<sequence length="600" mass="68181">MNIVHRLADETINKIAAGEVIERPASVVKELVENAIDSGASRIEVEIRNGGRQFIRVTDDGSGMEREDAILAIERHTTSKIMDSEDLWRIKTLGFRGEALPSIAAVSLFDVITKTENNDLGTQLIVKGGKLQKVKDVGAPNGTTIRVQDLFFNTPARLKYLKSIPTETSHISEMLSRLALGYPEISFKLLHHEYEVLFTPGNGDLYQTLVAVFGKEIAKEMLPLRHELGDVKISGYIGKPSIARTNRVYEIFFVNRRYFHCRTLSSAVEKAFHTLLPIARYPFVCLFVEIAPSLVDVNSHPTKMEVRFTNDSELFKTCYHGIRSVLKEHSLLAEWVAPEEDLTFSPKQKVPNQQPISNNLNLGFNEYAVTEPVAPQIFIQEEPAVTLGMYQSSQSTQPSATEEPKKFIADGFYIYPKTVQNTYLIVQDEKGLFFIDQHAAHERILYERYYKKANVFLGSQALLMPETVNLNYNQFRIASERLSLFGDLGFHLEAFGGKTMIIRAVPLSLLDYNYKQIIFDLIEQYSQFETFKSPAEIKEAFIITMACRTAIKAGDRLNPPELETLVRDLFRCENPYTCPHGRPTIFRMTVDELAKKFLRR</sequence>
<dbReference type="InterPro" id="IPR013507">
    <property type="entry name" value="DNA_mismatch_S5_2-like"/>
</dbReference>
<evidence type="ECO:0000256" key="4">
    <source>
        <dbReference type="HAMAP-Rule" id="MF_00149"/>
    </source>
</evidence>
<dbReference type="InterPro" id="IPR014762">
    <property type="entry name" value="DNA_mismatch_repair_CS"/>
</dbReference>
<dbReference type="Gene3D" id="3.30.565.10">
    <property type="entry name" value="Histidine kinase-like ATPase, C-terminal domain"/>
    <property type="match status" value="1"/>
</dbReference>
<organism evidence="7 8">
    <name type="scientific">Hydrogenispora ethanolica</name>
    <dbReference type="NCBI Taxonomy" id="1082276"/>
    <lineage>
        <taxon>Bacteria</taxon>
        <taxon>Bacillati</taxon>
        <taxon>Bacillota</taxon>
        <taxon>Hydrogenispora</taxon>
    </lineage>
</organism>
<dbReference type="Pfam" id="PF08676">
    <property type="entry name" value="MutL_C"/>
    <property type="match status" value="1"/>
</dbReference>
<comment type="function">
    <text evidence="4">This protein is involved in the repair of mismatches in DNA. It is required for dam-dependent methyl-directed DNA mismatch repair. May act as a 'molecular matchmaker', a protein that promotes the formation of a stable complex between two or more DNA-binding proteins in an ATP-dependent manner without itself being part of a final effector complex.</text>
</comment>
<dbReference type="RefSeq" id="WP_165908209.1">
    <property type="nucleotide sequence ID" value="NZ_SLUN01000036.1"/>
</dbReference>
<dbReference type="Gene3D" id="3.30.230.10">
    <property type="match status" value="1"/>
</dbReference>
<dbReference type="InterPro" id="IPR042121">
    <property type="entry name" value="MutL_C_regsub"/>
</dbReference>
<dbReference type="FunFam" id="3.30.565.10:FF:000003">
    <property type="entry name" value="DNA mismatch repair endonuclease MutL"/>
    <property type="match status" value="1"/>
</dbReference>
<dbReference type="InterPro" id="IPR036890">
    <property type="entry name" value="HATPase_C_sf"/>
</dbReference>
<dbReference type="InterPro" id="IPR037198">
    <property type="entry name" value="MutL_C_sf"/>
</dbReference>
<evidence type="ECO:0000259" key="5">
    <source>
        <dbReference type="SMART" id="SM00853"/>
    </source>
</evidence>
<evidence type="ECO:0000313" key="8">
    <source>
        <dbReference type="Proteomes" id="UP000295008"/>
    </source>
</evidence>
<dbReference type="SUPFAM" id="SSF54211">
    <property type="entry name" value="Ribosomal protein S5 domain 2-like"/>
    <property type="match status" value="1"/>
</dbReference>
<dbReference type="NCBIfam" id="TIGR00585">
    <property type="entry name" value="mutl"/>
    <property type="match status" value="1"/>
</dbReference>
<accession>A0A4R1R4B6</accession>
<dbReference type="CDD" id="cd00782">
    <property type="entry name" value="MutL_Trans"/>
    <property type="match status" value="1"/>
</dbReference>
<dbReference type="SUPFAM" id="SSF118116">
    <property type="entry name" value="DNA mismatch repair protein MutL"/>
    <property type="match status" value="1"/>
</dbReference>
<evidence type="ECO:0000256" key="1">
    <source>
        <dbReference type="ARBA" id="ARBA00006082"/>
    </source>
</evidence>
<dbReference type="HAMAP" id="MF_00149">
    <property type="entry name" value="DNA_mis_repair"/>
    <property type="match status" value="1"/>
</dbReference>
<gene>
    <name evidence="4" type="primary">mutL</name>
    <name evidence="7" type="ORF">EDC14_103610</name>
</gene>
<feature type="domain" description="MutL C-terminal dimerisation" evidence="5">
    <location>
        <begin position="415"/>
        <end position="557"/>
    </location>
</feature>
<dbReference type="InterPro" id="IPR014790">
    <property type="entry name" value="MutL_C"/>
</dbReference>
<dbReference type="InterPro" id="IPR020568">
    <property type="entry name" value="Ribosomal_Su5_D2-typ_SF"/>
</dbReference>
<reference evidence="7 8" key="1">
    <citation type="submission" date="2019-03" db="EMBL/GenBank/DDBJ databases">
        <title>Genomic Encyclopedia of Type Strains, Phase IV (KMG-IV): sequencing the most valuable type-strain genomes for metagenomic binning, comparative biology and taxonomic classification.</title>
        <authorList>
            <person name="Goeker M."/>
        </authorList>
    </citation>
    <scope>NUCLEOTIDE SEQUENCE [LARGE SCALE GENOMIC DNA]</scope>
    <source>
        <strain evidence="7 8">LX-B</strain>
    </source>
</reference>
<dbReference type="GO" id="GO:0016887">
    <property type="term" value="F:ATP hydrolysis activity"/>
    <property type="evidence" value="ECO:0007669"/>
    <property type="project" value="InterPro"/>
</dbReference>
<dbReference type="SMART" id="SM00853">
    <property type="entry name" value="MutL_C"/>
    <property type="match status" value="1"/>
</dbReference>
<dbReference type="InterPro" id="IPR020667">
    <property type="entry name" value="DNA_mismatch_repair_MutL"/>
</dbReference>
<dbReference type="Proteomes" id="UP000295008">
    <property type="component" value="Unassembled WGS sequence"/>
</dbReference>
<dbReference type="InterPro" id="IPR038973">
    <property type="entry name" value="MutL/Mlh/Pms-like"/>
</dbReference>
<name>A0A4R1R4B6_HYDET</name>
<evidence type="ECO:0000256" key="2">
    <source>
        <dbReference type="ARBA" id="ARBA00022763"/>
    </source>
</evidence>